<organism evidence="1 2">
    <name type="scientific">Flavobacterium segetis</name>
    <dbReference type="NCBI Taxonomy" id="271157"/>
    <lineage>
        <taxon>Bacteria</taxon>
        <taxon>Pseudomonadati</taxon>
        <taxon>Bacteroidota</taxon>
        <taxon>Flavobacteriia</taxon>
        <taxon>Flavobacteriales</taxon>
        <taxon>Flavobacteriaceae</taxon>
        <taxon>Flavobacterium</taxon>
    </lineage>
</organism>
<dbReference type="AlphaFoldDB" id="A0A1M5EMN8"/>
<reference evidence="2" key="1">
    <citation type="submission" date="2016-11" db="EMBL/GenBank/DDBJ databases">
        <authorList>
            <person name="Varghese N."/>
            <person name="Submissions S."/>
        </authorList>
    </citation>
    <scope>NUCLEOTIDE SEQUENCE [LARGE SCALE GENOMIC DNA]</scope>
    <source>
        <strain evidence="2">DSM 19741</strain>
    </source>
</reference>
<evidence type="ECO:0000313" key="1">
    <source>
        <dbReference type="EMBL" id="SHF80446.1"/>
    </source>
</evidence>
<dbReference type="STRING" id="271157.SAMN05444396_101474"/>
<name>A0A1M5EMN8_9FLAO</name>
<dbReference type="Proteomes" id="UP000184036">
    <property type="component" value="Unassembled WGS sequence"/>
</dbReference>
<dbReference type="EMBL" id="FQWE01000001">
    <property type="protein sequence ID" value="SHF80446.1"/>
    <property type="molecule type" value="Genomic_DNA"/>
</dbReference>
<proteinExistence type="predicted"/>
<gene>
    <name evidence="1" type="ORF">SAMN05444396_101474</name>
</gene>
<accession>A0A1M5EMN8</accession>
<evidence type="ECO:0000313" key="2">
    <source>
        <dbReference type="Proteomes" id="UP000184036"/>
    </source>
</evidence>
<protein>
    <submittedName>
        <fullName evidence="1">Uncharacterized protein</fullName>
    </submittedName>
</protein>
<keyword evidence="2" id="KW-1185">Reference proteome</keyword>
<sequence length="32" mass="3855">MFKLGPKMLVNQKQIKNGKQIHKLYQNEKIKK</sequence>